<comment type="caution">
    <text evidence="1">The sequence shown here is derived from an EMBL/GenBank/DDBJ whole genome shotgun (WGS) entry which is preliminary data.</text>
</comment>
<keyword evidence="2" id="KW-1185">Reference proteome</keyword>
<organism evidence="1 2">
    <name type="scientific">Streptomyces hygroscopicus</name>
    <dbReference type="NCBI Taxonomy" id="1912"/>
    <lineage>
        <taxon>Bacteria</taxon>
        <taxon>Bacillati</taxon>
        <taxon>Actinomycetota</taxon>
        <taxon>Actinomycetes</taxon>
        <taxon>Kitasatosporales</taxon>
        <taxon>Streptomycetaceae</taxon>
        <taxon>Streptomyces</taxon>
        <taxon>Streptomyces violaceusniger group</taxon>
    </lineage>
</organism>
<proteinExistence type="predicted"/>
<evidence type="ECO:0008006" key="3">
    <source>
        <dbReference type="Google" id="ProtNLM"/>
    </source>
</evidence>
<name>A0ABQ3UEP8_STRHY</name>
<dbReference type="RefSeq" id="WP_268987147.1">
    <property type="nucleotide sequence ID" value="NZ_BBON01000025.1"/>
</dbReference>
<accession>A0ABQ3UEP8</accession>
<sequence>MDKPDPVERAGIEEASKVLRRTRAANGRTTLPVTVIQRQERGA</sequence>
<dbReference type="EMBL" id="BNEK01000005">
    <property type="protein sequence ID" value="GHJ34048.1"/>
    <property type="molecule type" value="Genomic_DNA"/>
</dbReference>
<dbReference type="Proteomes" id="UP001054854">
    <property type="component" value="Unassembled WGS sequence"/>
</dbReference>
<evidence type="ECO:0000313" key="2">
    <source>
        <dbReference type="Proteomes" id="UP001054854"/>
    </source>
</evidence>
<protein>
    <recommendedName>
        <fullName evidence="3">LacI family transcriptional regulator</fullName>
    </recommendedName>
</protein>
<evidence type="ECO:0000313" key="1">
    <source>
        <dbReference type="EMBL" id="GHJ34048.1"/>
    </source>
</evidence>
<reference evidence="1" key="1">
    <citation type="submission" date="2024-05" db="EMBL/GenBank/DDBJ databases">
        <title>Whole genome shotgun sequence of Streptomyces hygroscopicus NBRC 113678.</title>
        <authorList>
            <person name="Komaki H."/>
            <person name="Tamura T."/>
        </authorList>
    </citation>
    <scope>NUCLEOTIDE SEQUENCE</scope>
    <source>
        <strain evidence="1">N11-34</strain>
    </source>
</reference>
<gene>
    <name evidence="1" type="ORF">TPA0910_84810</name>
</gene>